<feature type="compositionally biased region" description="Polar residues" evidence="1">
    <location>
        <begin position="66"/>
        <end position="91"/>
    </location>
</feature>
<organism evidence="3 4">
    <name type="scientific">Pseudocercospora musae</name>
    <dbReference type="NCBI Taxonomy" id="113226"/>
    <lineage>
        <taxon>Eukaryota</taxon>
        <taxon>Fungi</taxon>
        <taxon>Dikarya</taxon>
        <taxon>Ascomycota</taxon>
        <taxon>Pezizomycotina</taxon>
        <taxon>Dothideomycetes</taxon>
        <taxon>Dothideomycetidae</taxon>
        <taxon>Mycosphaerellales</taxon>
        <taxon>Mycosphaerellaceae</taxon>
        <taxon>Pseudocercospora</taxon>
    </lineage>
</organism>
<feature type="compositionally biased region" description="Low complexity" evidence="1">
    <location>
        <begin position="395"/>
        <end position="409"/>
    </location>
</feature>
<feature type="region of interest" description="Disordered" evidence="1">
    <location>
        <begin position="39"/>
        <end position="111"/>
    </location>
</feature>
<gene>
    <name evidence="3" type="ORF">AC579_9257</name>
</gene>
<dbReference type="InterPro" id="IPR046497">
    <property type="entry name" value="DUF6590"/>
</dbReference>
<feature type="compositionally biased region" description="Polar residues" evidence="1">
    <location>
        <begin position="100"/>
        <end position="111"/>
    </location>
</feature>
<feature type="compositionally biased region" description="Basic and acidic residues" evidence="1">
    <location>
        <begin position="428"/>
        <end position="449"/>
    </location>
</feature>
<sequence>MSQAPPSEWPYRDNVSGRRYRIIVEDGYYWQLFTDGTSRRGNPAPSAAGSGPVVQSPYRMGGVQPAASTTAPRSVSLSSPYGYTNQTSSASPPGPGAYTYNLTDSDATPTPANYLSRGLGQLSLNDRATSTQSSHYQNFRTGTDPHSRVSFASADGPPASITDPFLRDNQIFASRILLGTDGEAELLDRGGSWLPNAICSCADCNKISRNVMILTDSSGWARSVDVSSIDVYQTVLIMHAQVFLVLWSEPNSATGNEASTDVTQVRFAEYVHTKIRRFVVVREGHNSCSAVPIATYGSRGVSARAVRKGEHAIIHTGKEAPRLMVEESRLRPGEQPIRGEAIRVDTFNREDKLDPTSRINLGKVYTIEHSLKVKGFGMVVDVEALERHFWEVWSAGSRSTRASTSRHAAVQMQQARDDAPGRSSGSGRSDDRQIQERSREIRDRQQKYRDNRRRQNRTQDGDESDDNNQGDDNDSGEDDDDDGETEESDEDDDEEDEETGRR</sequence>
<protein>
    <recommendedName>
        <fullName evidence="2">DUF6590 domain-containing protein</fullName>
    </recommendedName>
</protein>
<comment type="caution">
    <text evidence="3">The sequence shown here is derived from an EMBL/GenBank/DDBJ whole genome shotgun (WGS) entry which is preliminary data.</text>
</comment>
<reference evidence="3 4" key="1">
    <citation type="submission" date="2015-07" db="EMBL/GenBank/DDBJ databases">
        <title>Comparative genomics of the Sigatoka disease complex on banana suggests a link between parallel evolutionary changes in Pseudocercospora fijiensis and Pseudocercospora eumusae and increased virulence on the banana host.</title>
        <authorList>
            <person name="Chang T.-C."/>
            <person name="Salvucci A."/>
            <person name="Crous P.W."/>
            <person name="Stergiopoulos I."/>
        </authorList>
    </citation>
    <scope>NUCLEOTIDE SEQUENCE [LARGE SCALE GENOMIC DNA]</scope>
    <source>
        <strain evidence="3 4">CBS 116634</strain>
    </source>
</reference>
<dbReference type="AlphaFoldDB" id="A0A139IHJ9"/>
<feature type="compositionally biased region" description="Acidic residues" evidence="1">
    <location>
        <begin position="461"/>
        <end position="502"/>
    </location>
</feature>
<feature type="region of interest" description="Disordered" evidence="1">
    <location>
        <begin position="395"/>
        <end position="502"/>
    </location>
</feature>
<name>A0A139IHJ9_9PEZI</name>
<evidence type="ECO:0000313" key="4">
    <source>
        <dbReference type="Proteomes" id="UP000073492"/>
    </source>
</evidence>
<dbReference type="Pfam" id="PF20233">
    <property type="entry name" value="DUF6590"/>
    <property type="match status" value="1"/>
</dbReference>
<dbReference type="Proteomes" id="UP000073492">
    <property type="component" value="Unassembled WGS sequence"/>
</dbReference>
<evidence type="ECO:0000259" key="2">
    <source>
        <dbReference type="Pfam" id="PF20233"/>
    </source>
</evidence>
<dbReference type="EMBL" id="LFZO01000092">
    <property type="protein sequence ID" value="KXT14170.1"/>
    <property type="molecule type" value="Genomic_DNA"/>
</dbReference>
<keyword evidence="4" id="KW-1185">Reference proteome</keyword>
<feature type="domain" description="DUF6590" evidence="2">
    <location>
        <begin position="241"/>
        <end position="380"/>
    </location>
</feature>
<evidence type="ECO:0000256" key="1">
    <source>
        <dbReference type="SAM" id="MobiDB-lite"/>
    </source>
</evidence>
<evidence type="ECO:0000313" key="3">
    <source>
        <dbReference type="EMBL" id="KXT14170.1"/>
    </source>
</evidence>
<proteinExistence type="predicted"/>
<dbReference type="OrthoDB" id="3650189at2759"/>
<accession>A0A139IHJ9</accession>